<dbReference type="GO" id="GO:0052381">
    <property type="term" value="F:tRNA dimethylallyltransferase activity"/>
    <property type="evidence" value="ECO:0007669"/>
    <property type="project" value="InterPro"/>
</dbReference>
<feature type="region of interest" description="Disordered" evidence="8">
    <location>
        <begin position="1"/>
        <end position="49"/>
    </location>
</feature>
<dbReference type="InterPro" id="IPR039657">
    <property type="entry name" value="Dimethylallyltransferase"/>
</dbReference>
<dbReference type="Pfam" id="PF01715">
    <property type="entry name" value="IPPT"/>
    <property type="match status" value="1"/>
</dbReference>
<evidence type="ECO:0000256" key="6">
    <source>
        <dbReference type="ARBA" id="ARBA00022840"/>
    </source>
</evidence>
<dbReference type="Proteomes" id="UP001152484">
    <property type="component" value="Unassembled WGS sequence"/>
</dbReference>
<reference evidence="9" key="1">
    <citation type="submission" date="2022-07" db="EMBL/GenBank/DDBJ databases">
        <authorList>
            <person name="Macas J."/>
            <person name="Novak P."/>
            <person name="Neumann P."/>
        </authorList>
    </citation>
    <scope>NUCLEOTIDE SEQUENCE</scope>
</reference>
<dbReference type="OrthoDB" id="775260at2759"/>
<dbReference type="Gene3D" id="3.30.160.60">
    <property type="entry name" value="Classic Zinc Finger"/>
    <property type="match status" value="1"/>
</dbReference>
<keyword evidence="3 7" id="KW-0808">Transferase</keyword>
<dbReference type="InterPro" id="IPR027417">
    <property type="entry name" value="P-loop_NTPase"/>
</dbReference>
<comment type="similarity">
    <text evidence="2 7">Belongs to the IPP transferase family.</text>
</comment>
<keyword evidence="4" id="KW-0203">Cytokinin biosynthesis</keyword>
<evidence type="ECO:0000313" key="10">
    <source>
        <dbReference type="Proteomes" id="UP001152484"/>
    </source>
</evidence>
<evidence type="ECO:0000256" key="1">
    <source>
        <dbReference type="ARBA" id="ARBA00004474"/>
    </source>
</evidence>
<comment type="subcellular location">
    <subcellularLocation>
        <location evidence="1">Plastid</location>
    </subcellularLocation>
</comment>
<keyword evidence="6 7" id="KW-0067">ATP-binding</keyword>
<sequence length="483" mass="54708">MIKKSRKVENPNNPSSNRIPGPKKMLTPSNSSTQHHTSPNGSDCPNSNSKPKVIVIMGATGAGKSRLAIDLASHFPIEVINADSMQVYKGLDVLTNKVRPEEQRGVAHHLLGTISSNVEFTANDFRDFAIPLIDEISSHNLLPVIVGGTNYYIQGLVSPFLMEALCEDTEINGSLDTVASEQSNPELKIEREGFCYTYDCLKAIDPVAGARIHPNDNRKVHQYLKLYSRFGIPPSKVLQEKTSKNWGHVDSSRFNFCFICVDASLAVLDSFVDKRVDHMIESGLLDEVFDIYRTDADYTKGLRQAIGVREFNDFFTRYFQPPSTQSFKQTVHDILYGPSDDDRKVLLTEAIDKVKMNTRRLVRRQKRRIQRLEMLFGWEIHYIDVTSSISGAYDEIWEAEVVEPAVAIINSFLNSESCSENTNDNTKDITLKLRDLWNQYVCEACGNKVLRGAHEWEQHRQGRSHRKRISSLKKCDIVSVKLH</sequence>
<protein>
    <submittedName>
        <fullName evidence="9">Uncharacterized protein</fullName>
    </submittedName>
</protein>
<evidence type="ECO:0000256" key="5">
    <source>
        <dbReference type="ARBA" id="ARBA00022741"/>
    </source>
</evidence>
<dbReference type="SUPFAM" id="SSF52540">
    <property type="entry name" value="P-loop containing nucleoside triphosphate hydrolases"/>
    <property type="match status" value="1"/>
</dbReference>
<evidence type="ECO:0000313" key="9">
    <source>
        <dbReference type="EMBL" id="CAH9072721.1"/>
    </source>
</evidence>
<dbReference type="Gene3D" id="1.10.20.140">
    <property type="match status" value="1"/>
</dbReference>
<evidence type="ECO:0000256" key="8">
    <source>
        <dbReference type="SAM" id="MobiDB-lite"/>
    </source>
</evidence>
<dbReference type="GO" id="GO:0009536">
    <property type="term" value="C:plastid"/>
    <property type="evidence" value="ECO:0007669"/>
    <property type="project" value="UniProtKB-SubCell"/>
</dbReference>
<evidence type="ECO:0000256" key="2">
    <source>
        <dbReference type="ARBA" id="ARBA00005842"/>
    </source>
</evidence>
<dbReference type="GO" id="GO:0009691">
    <property type="term" value="P:cytokinin biosynthetic process"/>
    <property type="evidence" value="ECO:0007669"/>
    <property type="project" value="UniProtKB-KW"/>
</dbReference>
<dbReference type="InterPro" id="IPR018022">
    <property type="entry name" value="IPT"/>
</dbReference>
<accession>A0A9P0YRE1</accession>
<dbReference type="PANTHER" id="PTHR11088:SF82">
    <property type="entry name" value="TRNA DIMETHYLALLYLTRANSFERASE 2"/>
    <property type="match status" value="1"/>
</dbReference>
<comment type="caution">
    <text evidence="9">The sequence shown here is derived from an EMBL/GenBank/DDBJ whole genome shotgun (WGS) entry which is preliminary data.</text>
</comment>
<evidence type="ECO:0000256" key="4">
    <source>
        <dbReference type="ARBA" id="ARBA00022712"/>
    </source>
</evidence>
<proteinExistence type="inferred from homology"/>
<dbReference type="FunFam" id="3.30.160.60:FF:002405">
    <property type="entry name" value="tRNA dimethylallyltransferase"/>
    <property type="match status" value="1"/>
</dbReference>
<dbReference type="PANTHER" id="PTHR11088">
    <property type="entry name" value="TRNA DIMETHYLALLYLTRANSFERASE"/>
    <property type="match status" value="1"/>
</dbReference>
<feature type="compositionally biased region" description="Polar residues" evidence="8">
    <location>
        <begin position="27"/>
        <end position="49"/>
    </location>
</feature>
<dbReference type="NCBIfam" id="TIGR00174">
    <property type="entry name" value="miaA"/>
    <property type="match status" value="1"/>
</dbReference>
<dbReference type="GO" id="GO:0005524">
    <property type="term" value="F:ATP binding"/>
    <property type="evidence" value="ECO:0007669"/>
    <property type="project" value="UniProtKB-KW"/>
</dbReference>
<name>A0A9P0YRE1_CUSEU</name>
<organism evidence="9 10">
    <name type="scientific">Cuscuta europaea</name>
    <name type="common">European dodder</name>
    <dbReference type="NCBI Taxonomy" id="41803"/>
    <lineage>
        <taxon>Eukaryota</taxon>
        <taxon>Viridiplantae</taxon>
        <taxon>Streptophyta</taxon>
        <taxon>Embryophyta</taxon>
        <taxon>Tracheophyta</taxon>
        <taxon>Spermatophyta</taxon>
        <taxon>Magnoliopsida</taxon>
        <taxon>eudicotyledons</taxon>
        <taxon>Gunneridae</taxon>
        <taxon>Pentapetalae</taxon>
        <taxon>asterids</taxon>
        <taxon>lamiids</taxon>
        <taxon>Solanales</taxon>
        <taxon>Convolvulaceae</taxon>
        <taxon>Cuscuteae</taxon>
        <taxon>Cuscuta</taxon>
        <taxon>Cuscuta subgen. Cuscuta</taxon>
    </lineage>
</organism>
<dbReference type="AlphaFoldDB" id="A0A9P0YRE1"/>
<evidence type="ECO:0000256" key="7">
    <source>
        <dbReference type="RuleBase" id="RU003785"/>
    </source>
</evidence>
<evidence type="ECO:0000256" key="3">
    <source>
        <dbReference type="ARBA" id="ARBA00022679"/>
    </source>
</evidence>
<keyword evidence="5 7" id="KW-0547">Nucleotide-binding</keyword>
<dbReference type="GO" id="GO:0006400">
    <property type="term" value="P:tRNA modification"/>
    <property type="evidence" value="ECO:0007669"/>
    <property type="project" value="TreeGrafter"/>
</dbReference>
<gene>
    <name evidence="9" type="ORF">CEURO_LOCUS4494</name>
</gene>
<dbReference type="HAMAP" id="MF_00185">
    <property type="entry name" value="IPP_trans"/>
    <property type="match status" value="1"/>
</dbReference>
<dbReference type="GO" id="GO:0005739">
    <property type="term" value="C:mitochondrion"/>
    <property type="evidence" value="ECO:0007669"/>
    <property type="project" value="TreeGrafter"/>
</dbReference>
<dbReference type="Gene3D" id="3.40.50.300">
    <property type="entry name" value="P-loop containing nucleotide triphosphate hydrolases"/>
    <property type="match status" value="1"/>
</dbReference>
<dbReference type="EMBL" id="CAMAPE010000008">
    <property type="protein sequence ID" value="CAH9072721.1"/>
    <property type="molecule type" value="Genomic_DNA"/>
</dbReference>
<keyword evidence="10" id="KW-1185">Reference proteome</keyword>